<evidence type="ECO:0000313" key="4">
    <source>
        <dbReference type="Proteomes" id="UP001260188"/>
    </source>
</evidence>
<feature type="transmembrane region" description="Helical" evidence="2">
    <location>
        <begin position="125"/>
        <end position="147"/>
    </location>
</feature>
<name>A0ABU1I2J1_9MICO</name>
<accession>A0ABU1I2J1</accession>
<dbReference type="EMBL" id="JAVIZA010000001">
    <property type="protein sequence ID" value="MDR6167358.1"/>
    <property type="molecule type" value="Genomic_DNA"/>
</dbReference>
<sequence length="153" mass="16170">MSDDRLRSRRPSVDAPTGDVAAAPEAAPLPGEHRGGFQREFTQPTPLQFVPAAERPAEPVVPEPRVEWAPAPEILPRSGAWALALGIVALALSLFVGWAFPLGIAAVVMAVLALRHPWESRTVAVWALGLAALSILYSAGWLVWAAAQAGLLG</sequence>
<organism evidence="3 4">
    <name type="scientific">Microbacterium paludicola</name>
    <dbReference type="NCBI Taxonomy" id="300019"/>
    <lineage>
        <taxon>Bacteria</taxon>
        <taxon>Bacillati</taxon>
        <taxon>Actinomycetota</taxon>
        <taxon>Actinomycetes</taxon>
        <taxon>Micrococcales</taxon>
        <taxon>Microbacteriaceae</taxon>
        <taxon>Microbacterium</taxon>
    </lineage>
</organism>
<feature type="transmembrane region" description="Helical" evidence="2">
    <location>
        <begin position="80"/>
        <end position="113"/>
    </location>
</feature>
<dbReference type="Proteomes" id="UP001260188">
    <property type="component" value="Unassembled WGS sequence"/>
</dbReference>
<comment type="caution">
    <text evidence="3">The sequence shown here is derived from an EMBL/GenBank/DDBJ whole genome shotgun (WGS) entry which is preliminary data.</text>
</comment>
<evidence type="ECO:0000256" key="1">
    <source>
        <dbReference type="SAM" id="MobiDB-lite"/>
    </source>
</evidence>
<feature type="region of interest" description="Disordered" evidence="1">
    <location>
        <begin position="1"/>
        <end position="39"/>
    </location>
</feature>
<evidence type="ECO:0000313" key="3">
    <source>
        <dbReference type="EMBL" id="MDR6167358.1"/>
    </source>
</evidence>
<reference evidence="3 4" key="1">
    <citation type="submission" date="2023-08" db="EMBL/GenBank/DDBJ databases">
        <title>Functional and genomic diversity of the sorghum phyllosphere microbiome.</title>
        <authorList>
            <person name="Shade A."/>
        </authorList>
    </citation>
    <scope>NUCLEOTIDE SEQUENCE [LARGE SCALE GENOMIC DNA]</scope>
    <source>
        <strain evidence="3 4">SORGH_AS_0919</strain>
    </source>
</reference>
<keyword evidence="4" id="KW-1185">Reference proteome</keyword>
<keyword evidence="2" id="KW-1133">Transmembrane helix</keyword>
<protein>
    <submittedName>
        <fullName evidence="3">Uncharacterized protein</fullName>
    </submittedName>
</protein>
<dbReference type="RefSeq" id="WP_309665859.1">
    <property type="nucleotide sequence ID" value="NZ_JAVIZA010000001.1"/>
</dbReference>
<evidence type="ECO:0000256" key="2">
    <source>
        <dbReference type="SAM" id="Phobius"/>
    </source>
</evidence>
<keyword evidence="2" id="KW-0472">Membrane</keyword>
<feature type="compositionally biased region" description="Low complexity" evidence="1">
    <location>
        <begin position="15"/>
        <end position="30"/>
    </location>
</feature>
<proteinExistence type="predicted"/>
<keyword evidence="2" id="KW-0812">Transmembrane</keyword>
<gene>
    <name evidence="3" type="ORF">QE367_001562</name>
</gene>